<gene>
    <name evidence="4" type="ORF">SAMN04488071_2997</name>
</gene>
<dbReference type="PANTHER" id="PTHR10963:SF55">
    <property type="entry name" value="GLYCOSIDE HYDROLASE FAMILY 16 PROTEIN"/>
    <property type="match status" value="1"/>
</dbReference>
<dbReference type="Gene3D" id="2.60.120.200">
    <property type="match status" value="1"/>
</dbReference>
<comment type="similarity">
    <text evidence="1">Belongs to the glycosyl hydrolase 16 family.</text>
</comment>
<organism evidence="4 5">
    <name type="scientific">Kordiimonas lacus</name>
    <dbReference type="NCBI Taxonomy" id="637679"/>
    <lineage>
        <taxon>Bacteria</taxon>
        <taxon>Pseudomonadati</taxon>
        <taxon>Pseudomonadota</taxon>
        <taxon>Alphaproteobacteria</taxon>
        <taxon>Kordiimonadales</taxon>
        <taxon>Kordiimonadaceae</taxon>
        <taxon>Kordiimonas</taxon>
    </lineage>
</organism>
<dbReference type="STRING" id="637679.GCA_001550055_02308"/>
<dbReference type="AlphaFoldDB" id="A0A1G7D845"/>
<evidence type="ECO:0000256" key="2">
    <source>
        <dbReference type="SAM" id="SignalP"/>
    </source>
</evidence>
<accession>A0A1G7D845</accession>
<feature type="signal peptide" evidence="2">
    <location>
        <begin position="1"/>
        <end position="22"/>
    </location>
</feature>
<dbReference type="InterPro" id="IPR013320">
    <property type="entry name" value="ConA-like_dom_sf"/>
</dbReference>
<sequence length="267" mass="29839">MTLMKLVSVAGVLAAMSTAVLSDDGYELVWADEFDGPELNTNVWRVVKGNGCPTNCGFGNNELQAYRGGEKNLRVQDGKLVIEARMGNKVTSAKITTQDMPGWIYGRFAMRAKLPSGVGTWPAFWMMPKAASYGPWPKSGEIDIMEHVGYNPGQVHGTIHTEAYNHKIGTQKGDFMQVPDAAEVFHDYAVEWEEDEIRWYIDGQEYYRIEKEAGDGHAEWPLDHPFYVILNLAVGGDWGGAEGVDKAAFPARFEVDWVRVWQKTADK</sequence>
<dbReference type="CDD" id="cd08023">
    <property type="entry name" value="GH16_laminarinase_like"/>
    <property type="match status" value="1"/>
</dbReference>
<evidence type="ECO:0000256" key="1">
    <source>
        <dbReference type="ARBA" id="ARBA00006865"/>
    </source>
</evidence>
<dbReference type="Proteomes" id="UP000183685">
    <property type="component" value="Unassembled WGS sequence"/>
</dbReference>
<dbReference type="InterPro" id="IPR050546">
    <property type="entry name" value="Glycosyl_Hydrlase_16"/>
</dbReference>
<dbReference type="PANTHER" id="PTHR10963">
    <property type="entry name" value="GLYCOSYL HYDROLASE-RELATED"/>
    <property type="match status" value="1"/>
</dbReference>
<dbReference type="SUPFAM" id="SSF49899">
    <property type="entry name" value="Concanavalin A-like lectins/glucanases"/>
    <property type="match status" value="1"/>
</dbReference>
<keyword evidence="2" id="KW-0732">Signal</keyword>
<dbReference type="EMBL" id="FNAK01000007">
    <property type="protein sequence ID" value="SDE47703.1"/>
    <property type="molecule type" value="Genomic_DNA"/>
</dbReference>
<dbReference type="RefSeq" id="WP_241493383.1">
    <property type="nucleotide sequence ID" value="NZ_FNAK01000007.1"/>
</dbReference>
<feature type="chain" id="PRO_5010367232" evidence="2">
    <location>
        <begin position="23"/>
        <end position="267"/>
    </location>
</feature>
<proteinExistence type="inferred from homology"/>
<evidence type="ECO:0000313" key="4">
    <source>
        <dbReference type="EMBL" id="SDE47703.1"/>
    </source>
</evidence>
<protein>
    <submittedName>
        <fullName evidence="4">Glycosyl hydrolases family 16</fullName>
    </submittedName>
</protein>
<dbReference type="PROSITE" id="PS51762">
    <property type="entry name" value="GH16_2"/>
    <property type="match status" value="1"/>
</dbReference>
<reference evidence="4 5" key="1">
    <citation type="submission" date="2016-10" db="EMBL/GenBank/DDBJ databases">
        <authorList>
            <person name="de Groot N.N."/>
        </authorList>
    </citation>
    <scope>NUCLEOTIDE SEQUENCE [LARGE SCALE GENOMIC DNA]</scope>
    <source>
        <strain evidence="4 5">CGMCC 1.9109</strain>
    </source>
</reference>
<evidence type="ECO:0000313" key="5">
    <source>
        <dbReference type="Proteomes" id="UP000183685"/>
    </source>
</evidence>
<dbReference type="GO" id="GO:0005975">
    <property type="term" value="P:carbohydrate metabolic process"/>
    <property type="evidence" value="ECO:0007669"/>
    <property type="project" value="InterPro"/>
</dbReference>
<dbReference type="GO" id="GO:0004553">
    <property type="term" value="F:hydrolase activity, hydrolyzing O-glycosyl compounds"/>
    <property type="evidence" value="ECO:0007669"/>
    <property type="project" value="InterPro"/>
</dbReference>
<name>A0A1G7D845_9PROT</name>
<keyword evidence="5" id="KW-1185">Reference proteome</keyword>
<dbReference type="InterPro" id="IPR000757">
    <property type="entry name" value="Beta-glucanase-like"/>
</dbReference>
<keyword evidence="4" id="KW-0378">Hydrolase</keyword>
<evidence type="ECO:0000259" key="3">
    <source>
        <dbReference type="PROSITE" id="PS51762"/>
    </source>
</evidence>
<feature type="domain" description="GH16" evidence="3">
    <location>
        <begin position="1"/>
        <end position="266"/>
    </location>
</feature>
<dbReference type="Pfam" id="PF00722">
    <property type="entry name" value="Glyco_hydro_16"/>
    <property type="match status" value="1"/>
</dbReference>